<reference evidence="1 2" key="1">
    <citation type="submission" date="2015-09" db="EMBL/GenBank/DDBJ databases">
        <authorList>
            <consortium name="Pathogen Informatics"/>
        </authorList>
    </citation>
    <scope>NUCLEOTIDE SEQUENCE [LARGE SCALE GENOMIC DNA]</scope>
    <source>
        <strain evidence="1 2">2789STDY5834876</strain>
    </source>
</reference>
<proteinExistence type="predicted"/>
<accession>A0A174IFJ1</accession>
<evidence type="ECO:0000313" key="2">
    <source>
        <dbReference type="Proteomes" id="UP000095544"/>
    </source>
</evidence>
<evidence type="ECO:0000313" key="1">
    <source>
        <dbReference type="EMBL" id="CUO83709.1"/>
    </source>
</evidence>
<dbReference type="OrthoDB" id="1663583at2"/>
<gene>
    <name evidence="1" type="ORF">ERS852491_03468</name>
</gene>
<protein>
    <submittedName>
        <fullName evidence="1">Uncharacterized protein</fullName>
    </submittedName>
</protein>
<sequence length="76" mass="8808">MSIQNILSLLLKFVLDKGYTSEQGLSQGVEKGIRAMVLDYIEEGFDENKILIKLQKRFTLSEQKAKEYYKKFGKSE</sequence>
<dbReference type="AlphaFoldDB" id="A0A174IFJ1"/>
<name>A0A174IFJ1_9FIRM</name>
<dbReference type="EMBL" id="CYZU01000037">
    <property type="protein sequence ID" value="CUO83709.1"/>
    <property type="molecule type" value="Genomic_DNA"/>
</dbReference>
<organism evidence="1 2">
    <name type="scientific">Faecalicatena contorta</name>
    <dbReference type="NCBI Taxonomy" id="39482"/>
    <lineage>
        <taxon>Bacteria</taxon>
        <taxon>Bacillati</taxon>
        <taxon>Bacillota</taxon>
        <taxon>Clostridia</taxon>
        <taxon>Lachnospirales</taxon>
        <taxon>Lachnospiraceae</taxon>
        <taxon>Faecalicatena</taxon>
    </lineage>
</organism>
<dbReference type="Proteomes" id="UP000095544">
    <property type="component" value="Unassembled WGS sequence"/>
</dbReference>